<reference evidence="1 2" key="1">
    <citation type="submission" date="2020-08" db="EMBL/GenBank/DDBJ databases">
        <title>Genomic Encyclopedia of Type Strains, Phase IV (KMG-IV): sequencing the most valuable type-strain genomes for metagenomic binning, comparative biology and taxonomic classification.</title>
        <authorList>
            <person name="Goeker M."/>
        </authorList>
    </citation>
    <scope>NUCLEOTIDE SEQUENCE [LARGE SCALE GENOMIC DNA]</scope>
    <source>
        <strain evidence="1 2">DSM 13481</strain>
    </source>
</reference>
<dbReference type="Pfam" id="PF02082">
    <property type="entry name" value="Rrf2"/>
    <property type="match status" value="1"/>
</dbReference>
<dbReference type="Gene3D" id="1.10.10.10">
    <property type="entry name" value="Winged helix-like DNA-binding domain superfamily/Winged helix DNA-binding domain"/>
    <property type="match status" value="1"/>
</dbReference>
<organism evidence="1 2">
    <name type="scientific">Thermosipho japonicus</name>
    <dbReference type="NCBI Taxonomy" id="90323"/>
    <lineage>
        <taxon>Bacteria</taxon>
        <taxon>Thermotogati</taxon>
        <taxon>Thermotogota</taxon>
        <taxon>Thermotogae</taxon>
        <taxon>Thermotogales</taxon>
        <taxon>Fervidobacteriaceae</taxon>
        <taxon>Thermosipho</taxon>
    </lineage>
</organism>
<dbReference type="InterPro" id="IPR036390">
    <property type="entry name" value="WH_DNA-bd_sf"/>
</dbReference>
<dbReference type="GO" id="GO:0003700">
    <property type="term" value="F:DNA-binding transcription factor activity"/>
    <property type="evidence" value="ECO:0007669"/>
    <property type="project" value="TreeGrafter"/>
</dbReference>
<dbReference type="PROSITE" id="PS51197">
    <property type="entry name" value="HTH_RRF2_2"/>
    <property type="match status" value="1"/>
</dbReference>
<dbReference type="AlphaFoldDB" id="A0A841GT11"/>
<sequence length="148" mass="16842">MAVTMKSDYALRLLLLLSIENKRMSTSELISKCKTSIPYEFAQKILSQLVASGILESSRGKFGGYKLVKDPKDITVYDIVTSVDDISSMITCFVAPDKISLAPEICSVNEVWEIVMKRFKQSLKSVTLEDLKESYLKKCEEFERRKKL</sequence>
<gene>
    <name evidence="1" type="ORF">HNP65_001452</name>
</gene>
<dbReference type="GO" id="GO:0005829">
    <property type="term" value="C:cytosol"/>
    <property type="evidence" value="ECO:0007669"/>
    <property type="project" value="TreeGrafter"/>
</dbReference>
<dbReference type="NCBIfam" id="TIGR00738">
    <property type="entry name" value="rrf2_super"/>
    <property type="match status" value="1"/>
</dbReference>
<dbReference type="Proteomes" id="UP000555828">
    <property type="component" value="Unassembled WGS sequence"/>
</dbReference>
<evidence type="ECO:0000313" key="1">
    <source>
        <dbReference type="EMBL" id="MBB6062989.1"/>
    </source>
</evidence>
<dbReference type="PROSITE" id="PS01332">
    <property type="entry name" value="HTH_RRF2_1"/>
    <property type="match status" value="1"/>
</dbReference>
<accession>A0A841GT11</accession>
<dbReference type="InterPro" id="IPR036388">
    <property type="entry name" value="WH-like_DNA-bd_sf"/>
</dbReference>
<name>A0A841GT11_9BACT</name>
<evidence type="ECO:0000313" key="2">
    <source>
        <dbReference type="Proteomes" id="UP000555828"/>
    </source>
</evidence>
<dbReference type="InterPro" id="IPR000944">
    <property type="entry name" value="Tscrpt_reg_Rrf2"/>
</dbReference>
<dbReference type="RefSeq" id="WP_184619602.1">
    <property type="nucleotide sequence ID" value="NZ_JACHEX010000004.1"/>
</dbReference>
<dbReference type="PANTHER" id="PTHR33221">
    <property type="entry name" value="WINGED HELIX-TURN-HELIX TRANSCRIPTIONAL REGULATOR, RRF2 FAMILY"/>
    <property type="match status" value="1"/>
</dbReference>
<comment type="caution">
    <text evidence="1">The sequence shown here is derived from an EMBL/GenBank/DDBJ whole genome shotgun (WGS) entry which is preliminary data.</text>
</comment>
<dbReference type="InterPro" id="IPR030489">
    <property type="entry name" value="TR_Rrf2-type_CS"/>
</dbReference>
<protein>
    <submittedName>
        <fullName evidence="1">Rrf2 family protein</fullName>
    </submittedName>
</protein>
<dbReference type="SUPFAM" id="SSF46785">
    <property type="entry name" value="Winged helix' DNA-binding domain"/>
    <property type="match status" value="1"/>
</dbReference>
<keyword evidence="2" id="KW-1185">Reference proteome</keyword>
<dbReference type="PANTHER" id="PTHR33221:SF15">
    <property type="entry name" value="HTH-TYPE TRANSCRIPTIONAL REGULATOR YWGB-RELATED"/>
    <property type="match status" value="1"/>
</dbReference>
<proteinExistence type="predicted"/>
<dbReference type="EMBL" id="JACHEX010000004">
    <property type="protein sequence ID" value="MBB6062989.1"/>
    <property type="molecule type" value="Genomic_DNA"/>
</dbReference>